<keyword evidence="5" id="KW-1185">Reference proteome</keyword>
<dbReference type="SUPFAM" id="SSF52540">
    <property type="entry name" value="P-loop containing nucleoside triphosphate hydrolases"/>
    <property type="match status" value="1"/>
</dbReference>
<dbReference type="InterPro" id="IPR050742">
    <property type="entry name" value="Helicase_Restrict-Modif_Enz"/>
</dbReference>
<name>A0A9P0VZZ0_9ASCO</name>
<keyword evidence="1 4" id="KW-0547">Nucleotide-binding</keyword>
<dbReference type="PANTHER" id="PTHR47396:SF1">
    <property type="entry name" value="ATP-DEPENDENT HELICASE IRC3-RELATED"/>
    <property type="match status" value="1"/>
</dbReference>
<evidence type="ECO:0000259" key="2">
    <source>
        <dbReference type="PROSITE" id="PS51192"/>
    </source>
</evidence>
<evidence type="ECO:0000313" key="4">
    <source>
        <dbReference type="EMBL" id="CAH2354435.1"/>
    </source>
</evidence>
<dbReference type="PROSITE" id="PS51192">
    <property type="entry name" value="HELICASE_ATP_BIND_1"/>
    <property type="match status" value="1"/>
</dbReference>
<dbReference type="InterPro" id="IPR001650">
    <property type="entry name" value="Helicase_C-like"/>
</dbReference>
<reference evidence="4" key="1">
    <citation type="submission" date="2022-03" db="EMBL/GenBank/DDBJ databases">
        <authorList>
            <person name="Legras J.-L."/>
            <person name="Devillers H."/>
            <person name="Grondin C."/>
        </authorList>
    </citation>
    <scope>NUCLEOTIDE SEQUENCE</scope>
    <source>
        <strain evidence="4">CLIB 1423</strain>
    </source>
</reference>
<organism evidence="4 5">
    <name type="scientific">[Candida] railenensis</name>
    <dbReference type="NCBI Taxonomy" id="45579"/>
    <lineage>
        <taxon>Eukaryota</taxon>
        <taxon>Fungi</taxon>
        <taxon>Dikarya</taxon>
        <taxon>Ascomycota</taxon>
        <taxon>Saccharomycotina</taxon>
        <taxon>Pichiomycetes</taxon>
        <taxon>Debaryomycetaceae</taxon>
        <taxon>Kurtzmaniella</taxon>
    </lineage>
</organism>
<gene>
    <name evidence="4" type="ORF">CLIB1423_16S02608</name>
</gene>
<protein>
    <submittedName>
        <fullName evidence="4">ATP-dependent helicase Irc3p</fullName>
    </submittedName>
</protein>
<dbReference type="Proteomes" id="UP000837801">
    <property type="component" value="Unassembled WGS sequence"/>
</dbReference>
<dbReference type="GO" id="GO:0005524">
    <property type="term" value="F:ATP binding"/>
    <property type="evidence" value="ECO:0007669"/>
    <property type="project" value="InterPro"/>
</dbReference>
<dbReference type="GO" id="GO:0016787">
    <property type="term" value="F:hydrolase activity"/>
    <property type="evidence" value="ECO:0007669"/>
    <property type="project" value="InterPro"/>
</dbReference>
<feature type="domain" description="Helicase ATP-binding" evidence="2">
    <location>
        <begin position="43"/>
        <end position="206"/>
    </location>
</feature>
<sequence length="699" mass="79664">MIRRTMTLELKRMKDVSVRSLSRQMSAMTLRDYQEDCLTSVHNAISRGVRRPAVVLATGGGKTVVFSHLIPQLEPYTETQGSKTLVLAHKQELVYQAASKIASVNPNLKVAIDMHNMKPTEDADVIVGSVPTLVRMSRLEKYDPAEFKTIILDECHHATAKSWAKILNYFSADHKQSPIHVIGFTATMERADGSSLGKLFDEIVYERGLIEMVQNKELVDVKFSTLDVAVDFSKVKTRLNDFDTKSLSDAMNQDEINYSMAGSYLRLSHEFNFKSTLIFCVDIAHCKTLCGVLQSQGINAQYVTGDTVKHERVSILEDFKQGKIQVLCNVLVFTEGTDIPNIDSLFLARPTKSRPLLVQMIGRGLRLHEGKSHCHIVDVAGTRSIGIQSVPTLFGVPDSMKGSPRNYEKTQDEDEDELDTRLMSKEEIKEQQRIKQEEALKKKLLIEESRREAMNVAFSTIDGFSLLLQKDIRGFQSDKNIHHAFNSSKLFWIRLEYDVWGIAFPPMSDKFFTVRRLYVSEQKYFSLVVNTFTSREHKMAAGHKVANYSSETEIMRDANLQAVLTRAEVLVSQHTSKYTNTSIKSNRDKPRHATSKQVKFVKAKVVTKAKQLYSNWSSEMDTKLDTELNAFTQYRMSDLIFAIKYSKNSLWFRWELQKLLGYPDKEKRLIDKISKKDENDVDIGFNQESPKRIQTTSAQ</sequence>
<keyword evidence="1 4" id="KW-0378">Hydrolase</keyword>
<dbReference type="SMART" id="SM00487">
    <property type="entry name" value="DEXDc"/>
    <property type="match status" value="1"/>
</dbReference>
<dbReference type="InterPro" id="IPR027417">
    <property type="entry name" value="P-loop_NTPase"/>
</dbReference>
<dbReference type="Pfam" id="PF00271">
    <property type="entry name" value="Helicase_C"/>
    <property type="match status" value="1"/>
</dbReference>
<dbReference type="OrthoDB" id="16911at2759"/>
<dbReference type="CDD" id="cd18032">
    <property type="entry name" value="DEXHc_RE_I_III_res"/>
    <property type="match status" value="1"/>
</dbReference>
<dbReference type="GO" id="GO:0032042">
    <property type="term" value="P:mitochondrial DNA metabolic process"/>
    <property type="evidence" value="ECO:0007669"/>
    <property type="project" value="TreeGrafter"/>
</dbReference>
<evidence type="ECO:0000259" key="3">
    <source>
        <dbReference type="PROSITE" id="PS51194"/>
    </source>
</evidence>
<dbReference type="Gene3D" id="3.40.50.300">
    <property type="entry name" value="P-loop containing nucleotide triphosphate hydrolases"/>
    <property type="match status" value="2"/>
</dbReference>
<dbReference type="PANTHER" id="PTHR47396">
    <property type="entry name" value="TYPE I RESTRICTION ENZYME ECOKI R PROTEIN"/>
    <property type="match status" value="1"/>
</dbReference>
<feature type="domain" description="Helicase C-terminal" evidence="3">
    <location>
        <begin position="266"/>
        <end position="408"/>
    </location>
</feature>
<dbReference type="GO" id="GO:0005759">
    <property type="term" value="C:mitochondrial matrix"/>
    <property type="evidence" value="ECO:0007669"/>
    <property type="project" value="TreeGrafter"/>
</dbReference>
<dbReference type="CDD" id="cd18799">
    <property type="entry name" value="SF2_C_EcoAI-like"/>
    <property type="match status" value="1"/>
</dbReference>
<dbReference type="InterPro" id="IPR006935">
    <property type="entry name" value="Helicase/UvrB_N"/>
</dbReference>
<evidence type="ECO:0000313" key="5">
    <source>
        <dbReference type="Proteomes" id="UP000837801"/>
    </source>
</evidence>
<keyword evidence="1 4" id="KW-0067">ATP-binding</keyword>
<dbReference type="Pfam" id="PF04851">
    <property type="entry name" value="ResIII"/>
    <property type="match status" value="1"/>
</dbReference>
<dbReference type="GO" id="GO:0061749">
    <property type="term" value="F:forked DNA-dependent helicase activity"/>
    <property type="evidence" value="ECO:0007669"/>
    <property type="project" value="TreeGrafter"/>
</dbReference>
<dbReference type="GO" id="GO:0000403">
    <property type="term" value="F:Y-form DNA binding"/>
    <property type="evidence" value="ECO:0007669"/>
    <property type="project" value="TreeGrafter"/>
</dbReference>
<dbReference type="AlphaFoldDB" id="A0A9P0VZZ0"/>
<comment type="caution">
    <text evidence="4">The sequence shown here is derived from an EMBL/GenBank/DDBJ whole genome shotgun (WGS) entry which is preliminary data.</text>
</comment>
<dbReference type="PROSITE" id="PS51194">
    <property type="entry name" value="HELICASE_CTER"/>
    <property type="match status" value="1"/>
</dbReference>
<dbReference type="EMBL" id="CAKXYY010000016">
    <property type="protein sequence ID" value="CAH2354435.1"/>
    <property type="molecule type" value="Genomic_DNA"/>
</dbReference>
<dbReference type="InterPro" id="IPR014001">
    <property type="entry name" value="Helicase_ATP-bd"/>
</dbReference>
<dbReference type="GO" id="GO:0070125">
    <property type="term" value="P:mitochondrial translational elongation"/>
    <property type="evidence" value="ECO:0007669"/>
    <property type="project" value="TreeGrafter"/>
</dbReference>
<proteinExistence type="predicted"/>
<accession>A0A9P0VZZ0</accession>
<keyword evidence="1 4" id="KW-0347">Helicase</keyword>
<dbReference type="GO" id="GO:0036121">
    <property type="term" value="F:double-stranded DNA helicase activity"/>
    <property type="evidence" value="ECO:0007669"/>
    <property type="project" value="TreeGrafter"/>
</dbReference>
<dbReference type="SMART" id="SM00490">
    <property type="entry name" value="HELICc"/>
    <property type="match status" value="1"/>
</dbReference>
<evidence type="ECO:0000256" key="1">
    <source>
        <dbReference type="ARBA" id="ARBA00022806"/>
    </source>
</evidence>